<dbReference type="InterPro" id="IPR029058">
    <property type="entry name" value="AB_hydrolase_fold"/>
</dbReference>
<keyword evidence="1 3" id="KW-0732">Signal</keyword>
<evidence type="ECO:0000256" key="1">
    <source>
        <dbReference type="ARBA" id="ARBA00022729"/>
    </source>
</evidence>
<sequence>MKRFIVLLLLAITTTPLMAEAPPSVAMLNLFYNGMKARVTDDTIKAQFKDIDAALRDAFMSGRNGEVRRHLSKGMSLAIGRGWGHKQEYEASLIARTDNAFADPTLPVTIRLSQLFPVKAPVANDAPQTMLTAQFEDAPLRARVVLHEPPQRFNQPGKKLQEIADVPGLSSDLIESPMAYQFDVTDIEDGNYQIRVEVYNENGTIGSSGTPLFVRAGLNKRITALRAAAKEADESVQADILYPLDMMRKISHDIMAAGRFDVDAEIAAAEYIAVTKKPFKNKTGDFERHYYLEDAGEIMPYRVYVPASYKKGKRHPLIIALHGLGGNEDSMFARRYGMTALSEERGYIMAAPMGYREDGGYGAMGGRNTHRGEMSEQDVMNVLARMRDQYNIDEDRIYLMGHSMGAIGTWSLAAQYPDIWAALGPIAGLGDPATTQVFKHIPQIVVHGDADNTVPVGGSRAMVEALKLHEATVTYIEVPGGGHTNIAPMNMSKIFDFFDEHRRES</sequence>
<dbReference type="Gene3D" id="3.40.50.1820">
    <property type="entry name" value="alpha/beta hydrolase"/>
    <property type="match status" value="1"/>
</dbReference>
<dbReference type="InterPro" id="IPR000801">
    <property type="entry name" value="Esterase-like"/>
</dbReference>
<dbReference type="PANTHER" id="PTHR43037">
    <property type="entry name" value="UNNAMED PRODUCT-RELATED"/>
    <property type="match status" value="1"/>
</dbReference>
<evidence type="ECO:0000313" key="4">
    <source>
        <dbReference type="EMBL" id="PDH39401.1"/>
    </source>
</evidence>
<feature type="chain" id="PRO_5013195977" description="Peptidase S9 prolyl oligopeptidase catalytic domain-containing protein" evidence="3">
    <location>
        <begin position="20"/>
        <end position="505"/>
    </location>
</feature>
<organism evidence="4 5">
    <name type="scientific">OM182 bacterium MED-G24</name>
    <dbReference type="NCBI Taxonomy" id="1986255"/>
    <lineage>
        <taxon>Bacteria</taxon>
        <taxon>Pseudomonadati</taxon>
        <taxon>Pseudomonadota</taxon>
        <taxon>Gammaproteobacteria</taxon>
        <taxon>OMG group</taxon>
        <taxon>OM182 clade</taxon>
    </lineage>
</organism>
<evidence type="ECO:0000256" key="3">
    <source>
        <dbReference type="SAM" id="SignalP"/>
    </source>
</evidence>
<dbReference type="GO" id="GO:0016787">
    <property type="term" value="F:hydrolase activity"/>
    <property type="evidence" value="ECO:0007669"/>
    <property type="project" value="UniProtKB-KW"/>
</dbReference>
<accession>A0A2A5WSM2</accession>
<feature type="signal peptide" evidence="3">
    <location>
        <begin position="1"/>
        <end position="19"/>
    </location>
</feature>
<keyword evidence="2" id="KW-0378">Hydrolase</keyword>
<dbReference type="InterPro" id="IPR050955">
    <property type="entry name" value="Plant_Biomass_Hydrol_Est"/>
</dbReference>
<comment type="caution">
    <text evidence="4">The sequence shown here is derived from an EMBL/GenBank/DDBJ whole genome shotgun (WGS) entry which is preliminary data.</text>
</comment>
<protein>
    <recommendedName>
        <fullName evidence="6">Peptidase S9 prolyl oligopeptidase catalytic domain-containing protein</fullName>
    </recommendedName>
</protein>
<dbReference type="PANTHER" id="PTHR43037:SF5">
    <property type="entry name" value="FERULOYL ESTERASE"/>
    <property type="match status" value="1"/>
</dbReference>
<dbReference type="Pfam" id="PF00756">
    <property type="entry name" value="Esterase"/>
    <property type="match status" value="1"/>
</dbReference>
<dbReference type="EMBL" id="NTKD01000025">
    <property type="protein sequence ID" value="PDH39401.1"/>
    <property type="molecule type" value="Genomic_DNA"/>
</dbReference>
<evidence type="ECO:0000313" key="5">
    <source>
        <dbReference type="Proteomes" id="UP000219327"/>
    </source>
</evidence>
<dbReference type="SUPFAM" id="SSF53474">
    <property type="entry name" value="alpha/beta-Hydrolases"/>
    <property type="match status" value="1"/>
</dbReference>
<evidence type="ECO:0008006" key="6">
    <source>
        <dbReference type="Google" id="ProtNLM"/>
    </source>
</evidence>
<name>A0A2A5WSM2_9GAMM</name>
<gene>
    <name evidence="4" type="ORF">CNE99_05675</name>
</gene>
<dbReference type="Proteomes" id="UP000219327">
    <property type="component" value="Unassembled WGS sequence"/>
</dbReference>
<proteinExistence type="predicted"/>
<reference evidence="4 5" key="1">
    <citation type="submission" date="2017-08" db="EMBL/GenBank/DDBJ databases">
        <title>Fine stratification of microbial communities through a metagenomic profile of the photic zone.</title>
        <authorList>
            <person name="Haro-Moreno J.M."/>
            <person name="Lopez-Perez M."/>
            <person name="De La Torre J."/>
            <person name="Picazo A."/>
            <person name="Camacho A."/>
            <person name="Rodriguez-Valera F."/>
        </authorList>
    </citation>
    <scope>NUCLEOTIDE SEQUENCE [LARGE SCALE GENOMIC DNA]</scope>
    <source>
        <strain evidence="4">MED-G24</strain>
    </source>
</reference>
<dbReference type="AlphaFoldDB" id="A0A2A5WSM2"/>
<evidence type="ECO:0000256" key="2">
    <source>
        <dbReference type="ARBA" id="ARBA00022801"/>
    </source>
</evidence>